<proteinExistence type="inferred from homology"/>
<gene>
    <name evidence="4" type="ORF">NCTC11075_05164</name>
</gene>
<dbReference type="EC" id="3.2.1.17" evidence="3"/>
<dbReference type="GO" id="GO:0009253">
    <property type="term" value="P:peptidoglycan catabolic process"/>
    <property type="evidence" value="ECO:0007669"/>
    <property type="project" value="InterPro"/>
</dbReference>
<reference evidence="4 5" key="1">
    <citation type="submission" date="2018-12" db="EMBL/GenBank/DDBJ databases">
        <authorList>
            <consortium name="Pathogen Informatics"/>
        </authorList>
    </citation>
    <scope>NUCLEOTIDE SEQUENCE [LARGE SCALE GENOMIC DNA]</scope>
    <source>
        <strain evidence="4 5">NCTC11075</strain>
    </source>
</reference>
<dbReference type="AlphaFoldDB" id="A0A3S4JUW4"/>
<name>A0A3S4JUW4_CITKO</name>
<dbReference type="Gene3D" id="1.10.530.40">
    <property type="match status" value="1"/>
</dbReference>
<evidence type="ECO:0000256" key="1">
    <source>
        <dbReference type="ARBA" id="ARBA00022529"/>
    </source>
</evidence>
<keyword evidence="3" id="KW-0326">Glycosidase</keyword>
<dbReference type="Proteomes" id="UP000270272">
    <property type="component" value="Chromosome"/>
</dbReference>
<organism evidence="4 5">
    <name type="scientific">Citrobacter koseri</name>
    <name type="common">Citrobacter diversus</name>
    <dbReference type="NCBI Taxonomy" id="545"/>
    <lineage>
        <taxon>Bacteria</taxon>
        <taxon>Pseudomonadati</taxon>
        <taxon>Pseudomonadota</taxon>
        <taxon>Gammaproteobacteria</taxon>
        <taxon>Enterobacterales</taxon>
        <taxon>Enterobacteriaceae</taxon>
        <taxon>Citrobacter</taxon>
    </lineage>
</organism>
<dbReference type="InterPro" id="IPR052619">
    <property type="entry name" value="Phage_lysozyme-like"/>
</dbReference>
<dbReference type="GO" id="GO:0016998">
    <property type="term" value="P:cell wall macromolecule catabolic process"/>
    <property type="evidence" value="ECO:0007669"/>
    <property type="project" value="InterPro"/>
</dbReference>
<dbReference type="InterPro" id="IPR023346">
    <property type="entry name" value="Lysozyme-like_dom_sf"/>
</dbReference>
<sequence>MDLKDRLIIYEGTKEYQMTRGYYKNGKFWMYKDSEGYDTIGYGHLVLNSEREKFKNGITPMDADLLLAWDIDRTKRDVATLGLSLPKDWEDFMIIMTFQLGLGGVKKFKKMIAALKAQNWKEAINQAKDSLWYRQTPNRLNDMIKQLENK</sequence>
<dbReference type="GO" id="GO:0031640">
    <property type="term" value="P:killing of cells of another organism"/>
    <property type="evidence" value="ECO:0007669"/>
    <property type="project" value="UniProtKB-KW"/>
</dbReference>
<dbReference type="InterPro" id="IPR002196">
    <property type="entry name" value="Glyco_hydro_24"/>
</dbReference>
<comment type="catalytic activity">
    <reaction evidence="3">
        <text>Hydrolysis of (1-&gt;4)-beta-linkages between N-acetylmuramic acid and N-acetyl-D-glucosamine residues in a peptidoglycan and between N-acetyl-D-glucosamine residues in chitodextrins.</text>
        <dbReference type="EC" id="3.2.1.17"/>
    </reaction>
</comment>
<dbReference type="InterPro" id="IPR023347">
    <property type="entry name" value="Lysozyme_dom_sf"/>
</dbReference>
<keyword evidence="2 3" id="KW-0081">Bacteriolytic enzyme</keyword>
<evidence type="ECO:0000256" key="3">
    <source>
        <dbReference type="RuleBase" id="RU003788"/>
    </source>
</evidence>
<evidence type="ECO:0000313" key="5">
    <source>
        <dbReference type="Proteomes" id="UP000270272"/>
    </source>
</evidence>
<accession>A0A3S4JUW4</accession>
<dbReference type="PANTHER" id="PTHR37406">
    <property type="entry name" value="T4-TYPE LYSOZYME 1-RELATED"/>
    <property type="match status" value="1"/>
</dbReference>
<dbReference type="GO" id="GO:0003796">
    <property type="term" value="F:lysozyme activity"/>
    <property type="evidence" value="ECO:0007669"/>
    <property type="project" value="UniProtKB-EC"/>
</dbReference>
<evidence type="ECO:0000313" key="4">
    <source>
        <dbReference type="EMBL" id="VEB94248.1"/>
    </source>
</evidence>
<dbReference type="SUPFAM" id="SSF53955">
    <property type="entry name" value="Lysozyme-like"/>
    <property type="match status" value="1"/>
</dbReference>
<protein>
    <recommendedName>
        <fullName evidence="3">Lysozyme</fullName>
        <ecNumber evidence="3">3.2.1.17</ecNumber>
    </recommendedName>
</protein>
<evidence type="ECO:0000256" key="2">
    <source>
        <dbReference type="ARBA" id="ARBA00022638"/>
    </source>
</evidence>
<dbReference type="EMBL" id="LR134204">
    <property type="protein sequence ID" value="VEB94248.1"/>
    <property type="molecule type" value="Genomic_DNA"/>
</dbReference>
<keyword evidence="1 3" id="KW-0929">Antimicrobial</keyword>
<dbReference type="Pfam" id="PF00959">
    <property type="entry name" value="Phage_lysozyme"/>
    <property type="match status" value="1"/>
</dbReference>
<comment type="similarity">
    <text evidence="3">Belongs to the glycosyl hydrolase 24 family.</text>
</comment>
<dbReference type="GO" id="GO:0042742">
    <property type="term" value="P:defense response to bacterium"/>
    <property type="evidence" value="ECO:0007669"/>
    <property type="project" value="UniProtKB-KW"/>
</dbReference>
<keyword evidence="3" id="KW-0378">Hydrolase</keyword>
<dbReference type="PANTHER" id="PTHR37406:SF1">
    <property type="entry name" value="T4-TYPE LYSOZYME 1-RELATED"/>
    <property type="match status" value="1"/>
</dbReference>